<dbReference type="GO" id="GO:0003723">
    <property type="term" value="F:RNA binding"/>
    <property type="evidence" value="ECO:0007669"/>
    <property type="project" value="TreeGrafter"/>
</dbReference>
<reference evidence="8" key="1">
    <citation type="submission" date="2017-09" db="EMBL/GenBank/DDBJ databases">
        <title>Depth-based differentiation of microbial function through sediment-hosted aquifers and enrichment of novel symbionts in the deep terrestrial subsurface.</title>
        <authorList>
            <person name="Probst A.J."/>
            <person name="Ladd B."/>
            <person name="Jarett J.K."/>
            <person name="Geller-Mcgrath D.E."/>
            <person name="Sieber C.M.K."/>
            <person name="Emerson J.B."/>
            <person name="Anantharaman K."/>
            <person name="Thomas B.C."/>
            <person name="Malmstrom R."/>
            <person name="Stieglmeier M."/>
            <person name="Klingl A."/>
            <person name="Woyke T."/>
            <person name="Ryan C.M."/>
            <person name="Banfield J.F."/>
        </authorList>
    </citation>
    <scope>NUCLEOTIDE SEQUENCE [LARGE SCALE GENOMIC DNA]</scope>
</reference>
<dbReference type="PROSITE" id="PS00360">
    <property type="entry name" value="RIBOSOMAL_S9"/>
    <property type="match status" value="1"/>
</dbReference>
<dbReference type="Gene3D" id="3.30.230.10">
    <property type="match status" value="1"/>
</dbReference>
<evidence type="ECO:0000256" key="5">
    <source>
        <dbReference type="RuleBase" id="RU003816"/>
    </source>
</evidence>
<dbReference type="InterPro" id="IPR020568">
    <property type="entry name" value="Ribosomal_Su5_D2-typ_SF"/>
</dbReference>
<dbReference type="Pfam" id="PF00380">
    <property type="entry name" value="Ribosomal_S9"/>
    <property type="match status" value="1"/>
</dbReference>
<dbReference type="InterPro" id="IPR000754">
    <property type="entry name" value="Ribosomal_uS9"/>
</dbReference>
<accession>A0A2H0X8U1</accession>
<evidence type="ECO:0000313" key="8">
    <source>
        <dbReference type="Proteomes" id="UP000231098"/>
    </source>
</evidence>
<evidence type="ECO:0000313" key="7">
    <source>
        <dbReference type="EMBL" id="PIS21261.1"/>
    </source>
</evidence>
<dbReference type="PANTHER" id="PTHR21569">
    <property type="entry name" value="RIBOSOMAL PROTEIN S9"/>
    <property type="match status" value="1"/>
</dbReference>
<dbReference type="AlphaFoldDB" id="A0A2H0X8U1"/>
<dbReference type="EMBL" id="PEYV01000059">
    <property type="protein sequence ID" value="PIS21261.1"/>
    <property type="molecule type" value="Genomic_DNA"/>
</dbReference>
<evidence type="ECO:0000256" key="4">
    <source>
        <dbReference type="RuleBase" id="RU003815"/>
    </source>
</evidence>
<dbReference type="GO" id="GO:0006412">
    <property type="term" value="P:translation"/>
    <property type="evidence" value="ECO:0007669"/>
    <property type="project" value="InterPro"/>
</dbReference>
<sequence length="144" mass="16695">MEKESKPKIKEKFFHGLGRRKRATARVWLFDKKTETNPFTVNEMPIEAYFLGERAKEAYLEPFFTVGISHPLARFTATMKVTGGGKEAQIEAATLAFARSLVDFNETFRPLLSTKGLLRRDPREVERKKPYLRKARKAPQYSKR</sequence>
<dbReference type="InterPro" id="IPR020574">
    <property type="entry name" value="Ribosomal_uS9_CS"/>
</dbReference>
<dbReference type="GO" id="GO:0003735">
    <property type="term" value="F:structural constituent of ribosome"/>
    <property type="evidence" value="ECO:0007669"/>
    <property type="project" value="InterPro"/>
</dbReference>
<dbReference type="GO" id="GO:0015935">
    <property type="term" value="C:small ribosomal subunit"/>
    <property type="evidence" value="ECO:0007669"/>
    <property type="project" value="TreeGrafter"/>
</dbReference>
<dbReference type="PANTHER" id="PTHR21569:SF1">
    <property type="entry name" value="SMALL RIBOSOMAL SUBUNIT PROTEIN US9M"/>
    <property type="match status" value="1"/>
</dbReference>
<evidence type="ECO:0000256" key="1">
    <source>
        <dbReference type="ARBA" id="ARBA00005251"/>
    </source>
</evidence>
<evidence type="ECO:0000256" key="6">
    <source>
        <dbReference type="SAM" id="MobiDB-lite"/>
    </source>
</evidence>
<name>A0A2H0X8U1_UNCKA</name>
<comment type="similarity">
    <text evidence="1 4">Belongs to the universal ribosomal protein uS9 family.</text>
</comment>
<proteinExistence type="inferred from homology"/>
<organism evidence="7 8">
    <name type="scientific">candidate division WWE3 bacterium CG08_land_8_20_14_0_20_41_15</name>
    <dbReference type="NCBI Taxonomy" id="1975086"/>
    <lineage>
        <taxon>Bacteria</taxon>
        <taxon>Katanobacteria</taxon>
    </lineage>
</organism>
<gene>
    <name evidence="7" type="primary">rpsI</name>
    <name evidence="7" type="ORF">COT51_03535</name>
</gene>
<keyword evidence="2 4" id="KW-0689">Ribosomal protein</keyword>
<protein>
    <recommendedName>
        <fullName evidence="5">30S ribosomal protein S9</fullName>
    </recommendedName>
</protein>
<evidence type="ECO:0000256" key="2">
    <source>
        <dbReference type="ARBA" id="ARBA00022980"/>
    </source>
</evidence>
<feature type="region of interest" description="Disordered" evidence="6">
    <location>
        <begin position="123"/>
        <end position="144"/>
    </location>
</feature>
<feature type="compositionally biased region" description="Basic residues" evidence="6">
    <location>
        <begin position="130"/>
        <end position="144"/>
    </location>
</feature>
<dbReference type="Proteomes" id="UP000231098">
    <property type="component" value="Unassembled WGS sequence"/>
</dbReference>
<keyword evidence="3 4" id="KW-0687">Ribonucleoprotein</keyword>
<evidence type="ECO:0000256" key="3">
    <source>
        <dbReference type="ARBA" id="ARBA00023274"/>
    </source>
</evidence>
<dbReference type="SUPFAM" id="SSF54211">
    <property type="entry name" value="Ribosomal protein S5 domain 2-like"/>
    <property type="match status" value="1"/>
</dbReference>
<comment type="caution">
    <text evidence="7">The sequence shown here is derived from an EMBL/GenBank/DDBJ whole genome shotgun (WGS) entry which is preliminary data.</text>
</comment>
<dbReference type="InterPro" id="IPR014721">
    <property type="entry name" value="Ribsml_uS5_D2-typ_fold_subgr"/>
</dbReference>